<evidence type="ECO:0000256" key="1">
    <source>
        <dbReference type="SAM" id="Phobius"/>
    </source>
</evidence>
<sequence>MMEYYEVLEAISTGSFGSAFLVRHKHDWKRVLIALSIILLIAGYMLKKIYISRQTDKTLRFVQQEGSYVCKRLLTMKEKTWRMQSEERMAFIFQKRSFANGLSSC</sequence>
<evidence type="ECO:0000313" key="2">
    <source>
        <dbReference type="EMBL" id="CAI9109349.1"/>
    </source>
</evidence>
<dbReference type="EMBL" id="OX459123">
    <property type="protein sequence ID" value="CAI9109349.1"/>
    <property type="molecule type" value="Genomic_DNA"/>
</dbReference>
<reference evidence="2" key="1">
    <citation type="submission" date="2023-03" db="EMBL/GenBank/DDBJ databases">
        <authorList>
            <person name="Julca I."/>
        </authorList>
    </citation>
    <scope>NUCLEOTIDE SEQUENCE</scope>
</reference>
<keyword evidence="1" id="KW-1133">Transmembrane helix</keyword>
<keyword evidence="3" id="KW-1185">Reference proteome</keyword>
<gene>
    <name evidence="2" type="ORF">OLC1_LOCUS17273</name>
</gene>
<dbReference type="Gene3D" id="3.30.200.20">
    <property type="entry name" value="Phosphorylase Kinase, domain 1"/>
    <property type="match status" value="1"/>
</dbReference>
<dbReference type="Proteomes" id="UP001161247">
    <property type="component" value="Chromosome 6"/>
</dbReference>
<proteinExistence type="predicted"/>
<keyword evidence="1" id="KW-0812">Transmembrane</keyword>
<dbReference type="AlphaFoldDB" id="A0AAV1DR45"/>
<evidence type="ECO:0000313" key="3">
    <source>
        <dbReference type="Proteomes" id="UP001161247"/>
    </source>
</evidence>
<protein>
    <submittedName>
        <fullName evidence="2">OLC1v1009155C1</fullName>
    </submittedName>
</protein>
<feature type="transmembrane region" description="Helical" evidence="1">
    <location>
        <begin position="28"/>
        <end position="46"/>
    </location>
</feature>
<keyword evidence="1" id="KW-0472">Membrane</keyword>
<accession>A0AAV1DR45</accession>
<name>A0AAV1DR45_OLDCO</name>
<organism evidence="2 3">
    <name type="scientific">Oldenlandia corymbosa var. corymbosa</name>
    <dbReference type="NCBI Taxonomy" id="529605"/>
    <lineage>
        <taxon>Eukaryota</taxon>
        <taxon>Viridiplantae</taxon>
        <taxon>Streptophyta</taxon>
        <taxon>Embryophyta</taxon>
        <taxon>Tracheophyta</taxon>
        <taxon>Spermatophyta</taxon>
        <taxon>Magnoliopsida</taxon>
        <taxon>eudicotyledons</taxon>
        <taxon>Gunneridae</taxon>
        <taxon>Pentapetalae</taxon>
        <taxon>asterids</taxon>
        <taxon>lamiids</taxon>
        <taxon>Gentianales</taxon>
        <taxon>Rubiaceae</taxon>
        <taxon>Rubioideae</taxon>
        <taxon>Spermacoceae</taxon>
        <taxon>Hedyotis-Oldenlandia complex</taxon>
        <taxon>Oldenlandia</taxon>
    </lineage>
</organism>